<evidence type="ECO:0000256" key="1">
    <source>
        <dbReference type="ARBA" id="ARBA00006432"/>
    </source>
</evidence>
<dbReference type="Pfam" id="PF13193">
    <property type="entry name" value="AMP-binding_C"/>
    <property type="match status" value="1"/>
</dbReference>
<dbReference type="Gene3D" id="3.40.50.12780">
    <property type="entry name" value="N-terminal domain of ligase-like"/>
    <property type="match status" value="1"/>
</dbReference>
<evidence type="ECO:0000256" key="2">
    <source>
        <dbReference type="ARBA" id="ARBA00022598"/>
    </source>
</evidence>
<name>A0A075WMS2_ARCFL</name>
<dbReference type="PANTHER" id="PTHR43201:SF5">
    <property type="entry name" value="MEDIUM-CHAIN ACYL-COA LIGASE ACSF2, MITOCHONDRIAL"/>
    <property type="match status" value="1"/>
</dbReference>
<dbReference type="KEGG" id="afg:AFULGI_00021090"/>
<dbReference type="HOGENOM" id="CLU_000022_59_7_2"/>
<dbReference type="InterPro" id="IPR025110">
    <property type="entry name" value="AMP-bd_C"/>
</dbReference>
<dbReference type="GO" id="GO:0031956">
    <property type="term" value="F:medium-chain fatty acid-CoA ligase activity"/>
    <property type="evidence" value="ECO:0007669"/>
    <property type="project" value="TreeGrafter"/>
</dbReference>
<dbReference type="Proteomes" id="UP000028501">
    <property type="component" value="Chromosome"/>
</dbReference>
<dbReference type="GO" id="GO:0006631">
    <property type="term" value="P:fatty acid metabolic process"/>
    <property type="evidence" value="ECO:0007669"/>
    <property type="project" value="TreeGrafter"/>
</dbReference>
<dbReference type="InterPro" id="IPR045851">
    <property type="entry name" value="AMP-bd_C_sf"/>
</dbReference>
<dbReference type="InterPro" id="IPR000873">
    <property type="entry name" value="AMP-dep_synth/lig_dom"/>
</dbReference>
<evidence type="ECO:0000313" key="6">
    <source>
        <dbReference type="Proteomes" id="UP000028501"/>
    </source>
</evidence>
<dbReference type="GeneID" id="24795597"/>
<sequence length="557" mass="63025">MVVLYGKDVVDRYVAEGWWDNVTLFERFRRNCKRNPERTAVVDPPNKEELVGFKPERLSYAELSDFDDRLASFLLDNGVFKDSCVLVQLPNTVELIAAYLATWRASAFISPVPMQWREHEMGHVCRVLQPKVFITADTFKGFDHAQMASRIKEAFPSIEKVVTYSQLYEICRNYRIREDLDEASSFASGNDIAVVQWTSGTEAEPKACPLSHNNWGFLRFLYDGERYRGGLLSDGDVIMNPAPIVNMTGIGVGLIPWIMCSGTFVLHHPFEPMLYVRQLIEEGVNFTLAPPAVVVAILKHPMASQLSFDKLKYFAQGSAPPPPWTFVELKNRGIEPMNIWGQNEGTGLFSYDRTIPDLEKRARSFPIPDKVRDLPFFRAIEIKIVDESGKEMKEPGSVGELCYRSPLTMPCYYRQPELTKKSFDADGFFHTGDLFEVVDDTTIAFFDRKKDIIIRGGFNVSSAEVEDVVKKHPNVLDAAAVGVPDERLGERVGLYVVPKPGTTVTLEDIKKHMEESGVAVYKWPEVVVVVDEIPRNPVGKVLKSRLRKEIVERMKAG</sequence>
<proteinExistence type="inferred from homology"/>
<evidence type="ECO:0000259" key="3">
    <source>
        <dbReference type="Pfam" id="PF00501"/>
    </source>
</evidence>
<reference evidence="5 6" key="1">
    <citation type="submission" date="2013-07" db="EMBL/GenBank/DDBJ databases">
        <title>Genome of Archaeoglobus fulgidus.</title>
        <authorList>
            <person name="Fiebig A."/>
            <person name="Birkeland N.-K."/>
        </authorList>
    </citation>
    <scope>NUCLEOTIDE SEQUENCE [LARGE SCALE GENOMIC DNA]</scope>
    <source>
        <strain evidence="5 6">DSM 8774</strain>
    </source>
</reference>
<feature type="domain" description="AMP-dependent synthetase/ligase" evidence="3">
    <location>
        <begin position="28"/>
        <end position="413"/>
    </location>
</feature>
<dbReference type="FunFam" id="3.30.300.30:FF:000008">
    <property type="entry name" value="2,3-dihydroxybenzoate-AMP ligase"/>
    <property type="match status" value="1"/>
</dbReference>
<dbReference type="InterPro" id="IPR042099">
    <property type="entry name" value="ANL_N_sf"/>
</dbReference>
<dbReference type="PANTHER" id="PTHR43201">
    <property type="entry name" value="ACYL-COA SYNTHETASE"/>
    <property type="match status" value="1"/>
</dbReference>
<gene>
    <name evidence="5" type="ORF">AFULGI_00021090</name>
</gene>
<evidence type="ECO:0000259" key="4">
    <source>
        <dbReference type="Pfam" id="PF13193"/>
    </source>
</evidence>
<accession>A0A075WMS2</accession>
<comment type="similarity">
    <text evidence="1">Belongs to the ATP-dependent AMP-binding enzyme family.</text>
</comment>
<evidence type="ECO:0000313" key="5">
    <source>
        <dbReference type="EMBL" id="AIG98853.1"/>
    </source>
</evidence>
<organism evidence="5 6">
    <name type="scientific">Archaeoglobus fulgidus DSM 8774</name>
    <dbReference type="NCBI Taxonomy" id="1344584"/>
    <lineage>
        <taxon>Archaea</taxon>
        <taxon>Methanobacteriati</taxon>
        <taxon>Methanobacteriota</taxon>
        <taxon>Archaeoglobi</taxon>
        <taxon>Archaeoglobales</taxon>
        <taxon>Archaeoglobaceae</taxon>
        <taxon>Archaeoglobus</taxon>
    </lineage>
</organism>
<dbReference type="AlphaFoldDB" id="A0A075WMS2"/>
<feature type="domain" description="AMP-binding enzyme C-terminal" evidence="4">
    <location>
        <begin position="464"/>
        <end position="540"/>
    </location>
</feature>
<dbReference type="Pfam" id="PF00501">
    <property type="entry name" value="AMP-binding"/>
    <property type="match status" value="1"/>
</dbReference>
<keyword evidence="2 5" id="KW-0436">Ligase</keyword>
<dbReference type="Gene3D" id="3.30.300.30">
    <property type="match status" value="1"/>
</dbReference>
<dbReference type="SUPFAM" id="SSF56801">
    <property type="entry name" value="Acetyl-CoA synthetase-like"/>
    <property type="match status" value="1"/>
</dbReference>
<protein>
    <submittedName>
        <fullName evidence="5">Acyl-CoA synthetase (AMP-forming)/AMP-acid ligase II</fullName>
    </submittedName>
</protein>
<dbReference type="RefSeq" id="WP_010879349.1">
    <property type="nucleotide sequence ID" value="NZ_CP006577.1"/>
</dbReference>
<dbReference type="EMBL" id="CP006577">
    <property type="protein sequence ID" value="AIG98853.1"/>
    <property type="molecule type" value="Genomic_DNA"/>
</dbReference>